<comment type="caution">
    <text evidence="7">The sequence shown here is derived from an EMBL/GenBank/DDBJ whole genome shotgun (WGS) entry which is preliminary data.</text>
</comment>
<sequence length="1010" mass="116031">MAKALKDLDGWQLVITDDKGRIIDENNRRRSRKRGVENVFLKRNSDGLRFGKGESVIFNDVVTETYSVYLIHEIRLNTLNNLVEIWVFSYLRWFELKPKLYYEQFKPDIIKEDHPMEFYKERFFNEVNKSELYLTAELSEVWLKDFIAVGQILPESKWHDDGTEKVENRDFLVRYACEPTAERFVPIDIFQIIKRVKEMEPKQSDEYLKRISVPASANKINRHVVHKLGLESSAKRQQRLTKKLPMKEIKVEPSSDDDLKMNLTSEGETPSGNDLHPTQSKDILRNTTSASALPSTTDTARIVQRRPISKELIISEEIPMNSSEQESDDDSLTEQNSKNLKEISLFPRKPIPLTSNGFVGPDDHHDNFVKTHGAVKMHGGSEIELSTSESSSEAIFMANKRRRTYGDNTGRKAQKFHIEGTQEDSENDDIESSQSQAIVGNEIRDNVKQNDRLTLSKPEDKKEINEKTKIPKGQGKDKNGKNQLVFTGEKSKIIDFSALSKLKRKYQKILDHYAPGNQIMDLSQFKEVRETQPDMDVADLEDKLRRAKAKPEKDTILSKLNGKADLKELVRESLRKRKSPSSQVEDFVKIFLPIYDSLMSSRNKLFYVVNENEPAKSRLVREVMDELVTSSNHKELPIFDYIFTDALEFTDIKIFFERVWTFISGETLSGDISLEALNFYFTKVSKSKKRRTLILVQNVDHLLNKETLQCFEKWISSKNSKLSIIGIGGDNAVIKEQINMLPSFKSHFSEIVLDSITKDDLQEMVISHITSSLKPFYVKVNDKNEMALYNNIREEQKQRLPENVISINHKINKKIIKLIAKNMANVSNDTEKAFKICDMAVEISKNDFVKKGGLQKDKPVVSQEILPRYFSEAISGSEDETVAKKIIGMSLLMRVFLYTLARGIEGSNHNTLALDIILTKIVQMLQDNPAYRATESIKRVTCGIWEPQITIEKLKQFSWIGIINELAKEKLIVVVLEEPSASIRVELTLSHLDVEYAFSMDEDFKNVDKV</sequence>
<keyword evidence="8" id="KW-1185">Reference proteome</keyword>
<evidence type="ECO:0000256" key="2">
    <source>
        <dbReference type="ARBA" id="ARBA00023125"/>
    </source>
</evidence>
<feature type="domain" description="BAH" evidence="6">
    <location>
        <begin position="48"/>
        <end position="188"/>
    </location>
</feature>
<keyword evidence="3 4" id="KW-0539">Nucleus</keyword>
<feature type="compositionally biased region" description="Basic and acidic residues" evidence="5">
    <location>
        <begin position="457"/>
        <end position="480"/>
    </location>
</feature>
<dbReference type="InterPro" id="IPR054778">
    <property type="entry name" value="SIR3_C"/>
</dbReference>
<evidence type="ECO:0000313" key="7">
    <source>
        <dbReference type="EMBL" id="EJS42640.1"/>
    </source>
</evidence>
<dbReference type="InterPro" id="IPR041083">
    <property type="entry name" value="AAA_lid_10"/>
</dbReference>
<reference evidence="7 8" key="1">
    <citation type="journal article" date="2013" name="BMC Genomics">
        <title>High quality de novo sequencing and assembly of the Saccharomyces arboricolus genome.</title>
        <authorList>
            <person name="Liti G."/>
            <person name="Nguyen Ba A.N."/>
            <person name="Blythe M."/>
            <person name="Mueller C.A."/>
            <person name="Bergstroem A."/>
            <person name="Cubillos F.A."/>
            <person name="Dafhnis-Calas F."/>
            <person name="Khoshraftar S."/>
            <person name="Malla S."/>
            <person name="Mehta N."/>
            <person name="Siow C.C."/>
            <person name="Warringer J."/>
            <person name="Moses A.M."/>
            <person name="Louis E.J."/>
            <person name="Nieduszynski C.A."/>
        </authorList>
    </citation>
    <scope>NUCLEOTIDE SEQUENCE [LARGE SCALE GENOMIC DNA]</scope>
    <source>
        <strain evidence="8">H-6 / AS 2.3317 / CBS 10644</strain>
    </source>
</reference>
<comment type="similarity">
    <text evidence="4">Belongs to the ORC1 family.</text>
</comment>
<dbReference type="PANTHER" id="PTHR10763:SF23">
    <property type="entry name" value="ORIGIN RECOGNITION COMPLEX SUBUNIT 1"/>
    <property type="match status" value="1"/>
</dbReference>
<organism evidence="7 8">
    <name type="scientific">Saccharomyces arboricola (strain H-6 / AS 2.3317 / CBS 10644)</name>
    <name type="common">Yeast</name>
    <dbReference type="NCBI Taxonomy" id="1160507"/>
    <lineage>
        <taxon>Eukaryota</taxon>
        <taxon>Fungi</taxon>
        <taxon>Dikarya</taxon>
        <taxon>Ascomycota</taxon>
        <taxon>Saccharomycotina</taxon>
        <taxon>Saccharomycetes</taxon>
        <taxon>Saccharomycetales</taxon>
        <taxon>Saccharomycetaceae</taxon>
        <taxon>Saccharomyces</taxon>
    </lineage>
</organism>
<accession>J8PKM5</accession>
<evidence type="ECO:0000313" key="8">
    <source>
        <dbReference type="Proteomes" id="UP000006968"/>
    </source>
</evidence>
<evidence type="ECO:0000256" key="3">
    <source>
        <dbReference type="ARBA" id="ARBA00023242"/>
    </source>
</evidence>
<dbReference type="AlphaFoldDB" id="J8PKM5"/>
<feature type="region of interest" description="Disordered" evidence="5">
    <location>
        <begin position="235"/>
        <end position="280"/>
    </location>
</feature>
<feature type="region of interest" description="Disordered" evidence="5">
    <location>
        <begin position="313"/>
        <end position="336"/>
    </location>
</feature>
<dbReference type="GO" id="GO:0033314">
    <property type="term" value="P:mitotic DNA replication checkpoint signaling"/>
    <property type="evidence" value="ECO:0007669"/>
    <property type="project" value="TreeGrafter"/>
</dbReference>
<dbReference type="GO" id="GO:0003682">
    <property type="term" value="F:chromatin binding"/>
    <property type="evidence" value="ECO:0007669"/>
    <property type="project" value="InterPro"/>
</dbReference>
<dbReference type="SMART" id="SM00439">
    <property type="entry name" value="BAH"/>
    <property type="match status" value="1"/>
</dbReference>
<name>J8PKM5_SACAR</name>
<evidence type="ECO:0000256" key="5">
    <source>
        <dbReference type="SAM" id="MobiDB-lite"/>
    </source>
</evidence>
<protein>
    <recommendedName>
        <fullName evidence="4">Origin recognition complex subunit 1</fullName>
    </recommendedName>
</protein>
<dbReference type="InterPro" id="IPR050311">
    <property type="entry name" value="ORC1/CDC6"/>
</dbReference>
<dbReference type="GO" id="GO:0005634">
    <property type="term" value="C:nucleus"/>
    <property type="evidence" value="ECO:0007669"/>
    <property type="project" value="UniProtKB-SubCell"/>
</dbReference>
<comment type="subcellular location">
    <subcellularLocation>
        <location evidence="1 4">Nucleus</location>
    </subcellularLocation>
</comment>
<comment type="function">
    <text evidence="4">Component of the origin recognition complex (ORC) that binds origins of replication. DNA-binding is ATP-dependent, however specific DNA sequences that define origins of replication have not been identified so far. ORC is required to assemble the pre-replication complex necessary to initiate DNA replication.</text>
</comment>
<dbReference type="OrthoDB" id="1926878at2759"/>
<keyword evidence="4" id="KW-0067">ATP-binding</keyword>
<dbReference type="InterPro" id="IPR001025">
    <property type="entry name" value="BAH_dom"/>
</dbReference>
<dbReference type="PANTHER" id="PTHR10763">
    <property type="entry name" value="CELL DIVISION CONTROL PROTEIN 6-RELATED"/>
    <property type="match status" value="1"/>
</dbReference>
<dbReference type="Gene3D" id="1.10.10.2450">
    <property type="match status" value="1"/>
</dbReference>
<dbReference type="PROSITE" id="PS51038">
    <property type="entry name" value="BAH"/>
    <property type="match status" value="1"/>
</dbReference>
<keyword evidence="4" id="KW-0547">Nucleotide-binding</keyword>
<keyword evidence="2 4" id="KW-0238">DNA-binding</keyword>
<dbReference type="Pfam" id="PF01426">
    <property type="entry name" value="BAH"/>
    <property type="match status" value="1"/>
</dbReference>
<dbReference type="GO" id="GO:0005694">
    <property type="term" value="C:chromosome"/>
    <property type="evidence" value="ECO:0007669"/>
    <property type="project" value="UniProtKB-ARBA"/>
</dbReference>
<evidence type="ECO:0000256" key="1">
    <source>
        <dbReference type="ARBA" id="ARBA00004123"/>
    </source>
</evidence>
<dbReference type="GO" id="GO:0005524">
    <property type="term" value="F:ATP binding"/>
    <property type="evidence" value="ECO:0007669"/>
    <property type="project" value="UniProtKB-KW"/>
</dbReference>
<keyword evidence="4" id="KW-0235">DNA replication</keyword>
<feature type="compositionally biased region" description="Acidic residues" evidence="5">
    <location>
        <begin position="421"/>
        <end position="431"/>
    </location>
</feature>
<dbReference type="HOGENOM" id="CLU_012774_1_1_1"/>
<dbReference type="Proteomes" id="UP000006968">
    <property type="component" value="Chromosome XII"/>
</dbReference>
<dbReference type="InterPro" id="IPR027417">
    <property type="entry name" value="P-loop_NTPase"/>
</dbReference>
<feature type="compositionally biased region" description="Basic and acidic residues" evidence="5">
    <location>
        <begin position="442"/>
        <end position="451"/>
    </location>
</feature>
<feature type="region of interest" description="Disordered" evidence="5">
    <location>
        <begin position="417"/>
        <end position="482"/>
    </location>
</feature>
<dbReference type="GO" id="GO:0003688">
    <property type="term" value="F:DNA replication origin binding"/>
    <property type="evidence" value="ECO:0007669"/>
    <property type="project" value="TreeGrafter"/>
</dbReference>
<dbReference type="CDD" id="cd04720">
    <property type="entry name" value="BAH_Orc1p_Yeast"/>
    <property type="match status" value="1"/>
</dbReference>
<comment type="subunit">
    <text evidence="4">ORC is composed of six subunits.</text>
</comment>
<dbReference type="Gene3D" id="3.40.50.300">
    <property type="entry name" value="P-loop containing nucleotide triphosphate hydrolases"/>
    <property type="match status" value="1"/>
</dbReference>
<dbReference type="GO" id="GO:0006270">
    <property type="term" value="P:DNA replication initiation"/>
    <property type="evidence" value="ECO:0007669"/>
    <property type="project" value="TreeGrafter"/>
</dbReference>
<feature type="compositionally biased region" description="Basic and acidic residues" evidence="5">
    <location>
        <begin position="245"/>
        <end position="260"/>
    </location>
</feature>
<proteinExistence type="inferred from homology"/>
<evidence type="ECO:0000259" key="6">
    <source>
        <dbReference type="PROSITE" id="PS51038"/>
    </source>
</evidence>
<gene>
    <name evidence="7" type="ORF">SU7_2403</name>
</gene>
<dbReference type="Gene3D" id="2.30.30.490">
    <property type="match status" value="1"/>
</dbReference>
<dbReference type="EMBL" id="ALIE01000145">
    <property type="protein sequence ID" value="EJS42640.1"/>
    <property type="molecule type" value="Genomic_DNA"/>
</dbReference>
<dbReference type="Pfam" id="PF22344">
    <property type="entry name" value="SIR3_C"/>
    <property type="match status" value="1"/>
</dbReference>
<evidence type="ECO:0000256" key="4">
    <source>
        <dbReference type="RuleBase" id="RU365058"/>
    </source>
</evidence>
<feature type="compositionally biased region" description="Polar residues" evidence="5">
    <location>
        <begin position="262"/>
        <end position="280"/>
    </location>
</feature>
<dbReference type="SUPFAM" id="SSF82061">
    <property type="entry name" value="BAH domain"/>
    <property type="match status" value="1"/>
</dbReference>
<dbReference type="Pfam" id="PF17872">
    <property type="entry name" value="AAA_lid_10"/>
    <property type="match status" value="1"/>
</dbReference>
<dbReference type="Gene3D" id="1.10.8.60">
    <property type="match status" value="1"/>
</dbReference>
<dbReference type="InterPro" id="IPR043151">
    <property type="entry name" value="BAH_sf"/>
</dbReference>